<name>A0A8S5SIT7_9CAUD</name>
<accession>A0A8S5SIT7</accession>
<dbReference type="EMBL" id="BK032606">
    <property type="protein sequence ID" value="DAF50941.1"/>
    <property type="molecule type" value="Genomic_DNA"/>
</dbReference>
<protein>
    <submittedName>
        <fullName evidence="1">Uncharacterized protein</fullName>
    </submittedName>
</protein>
<reference evidence="1" key="1">
    <citation type="journal article" date="2021" name="Proc. Natl. Acad. Sci. U.S.A.">
        <title>A Catalog of Tens of Thousands of Viruses from Human Metagenomes Reveals Hidden Associations with Chronic Diseases.</title>
        <authorList>
            <person name="Tisza M.J."/>
            <person name="Buck C.B."/>
        </authorList>
    </citation>
    <scope>NUCLEOTIDE SEQUENCE</scope>
    <source>
        <strain evidence="1">CtRPk8</strain>
    </source>
</reference>
<evidence type="ECO:0000313" key="1">
    <source>
        <dbReference type="EMBL" id="DAF50941.1"/>
    </source>
</evidence>
<sequence length="156" mass="17745">MERLTFEGNFCDIAQCKEIPCPYNGECSQRKVWERLKAYEDTHMMPSDVTSMRMDMAIIAALFNGVDVDRMKELAEADKAGRLVVLPCNVGNVVYGFYGKKTILPMVAKWIETNTDGWCIAAQYTPMAPTFYRFSDFGKTVFLTHEEAEKALEAME</sequence>
<proteinExistence type="predicted"/>
<organism evidence="1">
    <name type="scientific">Siphoviridae sp. ctRPk8</name>
    <dbReference type="NCBI Taxonomy" id="2827870"/>
    <lineage>
        <taxon>Viruses</taxon>
        <taxon>Duplodnaviria</taxon>
        <taxon>Heunggongvirae</taxon>
        <taxon>Uroviricota</taxon>
        <taxon>Caudoviricetes</taxon>
    </lineage>
</organism>